<evidence type="ECO:0000313" key="7">
    <source>
        <dbReference type="Proteomes" id="UP000190312"/>
    </source>
</evidence>
<evidence type="ECO:0000259" key="4">
    <source>
        <dbReference type="Pfam" id="PF00501"/>
    </source>
</evidence>
<name>A0A1S9DPB2_ASPOZ</name>
<gene>
    <name evidence="6" type="ORF">OAory_01073880</name>
</gene>
<dbReference type="InterPro" id="IPR000873">
    <property type="entry name" value="AMP-dep_synth/lig_dom"/>
</dbReference>
<dbReference type="GO" id="GO:0044550">
    <property type="term" value="P:secondary metabolite biosynthetic process"/>
    <property type="evidence" value="ECO:0007669"/>
    <property type="project" value="TreeGrafter"/>
</dbReference>
<dbReference type="InterPro" id="IPR027974">
    <property type="entry name" value="DUF4470"/>
</dbReference>
<reference evidence="6 7" key="1">
    <citation type="submission" date="2016-10" db="EMBL/GenBank/DDBJ databases">
        <title>Genome sequencing of Aspergillus oryzae BCC7051.</title>
        <authorList>
            <person name="Thammarongtham C."/>
            <person name="Vorapreeda T."/>
            <person name="Nookaew I."/>
            <person name="Srisuk T."/>
            <person name="Land M."/>
            <person name="Jeennor S."/>
            <person name="Laoteng K."/>
        </authorList>
    </citation>
    <scope>NUCLEOTIDE SEQUENCE [LARGE SCALE GENOMIC DNA]</scope>
    <source>
        <strain evidence="6 7">BCC7051</strain>
    </source>
</reference>
<evidence type="ECO:0000256" key="1">
    <source>
        <dbReference type="ARBA" id="ARBA00022450"/>
    </source>
</evidence>
<comment type="similarity">
    <text evidence="3">Belongs to the NRP synthetase family.</text>
</comment>
<feature type="domain" description="AMP-dependent synthetase/ligase" evidence="4">
    <location>
        <begin position="38"/>
        <end position="131"/>
    </location>
</feature>
<protein>
    <submittedName>
        <fullName evidence="6">AMP-dependent synthetase and ligase</fullName>
    </submittedName>
</protein>
<proteinExistence type="inferred from homology"/>
<keyword evidence="2" id="KW-0597">Phosphoprotein</keyword>
<dbReference type="AlphaFoldDB" id="A0A1S9DPB2"/>
<feature type="domain" description="DUF4470" evidence="5">
    <location>
        <begin position="170"/>
        <end position="265"/>
    </location>
</feature>
<sequence>MGRGQYQPLITEELELPECAIYNSQPTAPPRTLIDILDETVKAHPQHPVIDNEQTRLTYGELQAEIASRAATMRAAGIGKGDHVGIRMTSGTVDLYVSILAVLTAGAAYVSVDVDDPDERANTVWTEAGVRIRKPDWRPAWEVEDRVPHFIDSTDEEHTPVSMHGGSKYLWGNIPALDLLQLKDNEGEDYSQDLSLLLAASGDLRNLVKTIASLPEWYCGRIHVDINDRDETVVARNLIFLLVAFHLPPDIASEAIIHLWYSAFLPEPLLQSIRDAVCPTIREFLEVSPVQISGVLQKTWSCGSSTLAATLSKKEWNRILSYLPDIPGMSYDKAAALHKSGTLAHSRRDYRDRALFAMHPSWRLSMLKFRSDGILLPLGASRETFRVPNPTLFHTDHPWPMPDSADPLQGWTLTEVLQPSYGAKHDLYGQLYVHVKRELETFCKRLHTLNLNVSLFKKDAMDLPDTLATLRDKETFYDRIELANIADLGYLGPPKTLALFGPLLKSKKENPKATLIMLFLNATREMSTPKDQVACMFRAMETLQRFLPMRPRQGDPTNKYNAEFLNQMNAMDLFTDNDTLFERLVENARFRDMGRPLGLEMKTENSIVAKWPMRLGGNPTQHEFEMAFWSGHTGCERYVEWHRVV</sequence>
<dbReference type="GO" id="GO:0043041">
    <property type="term" value="P:amino acid activation for nonribosomal peptide biosynthetic process"/>
    <property type="evidence" value="ECO:0007669"/>
    <property type="project" value="TreeGrafter"/>
</dbReference>
<evidence type="ECO:0000259" key="5">
    <source>
        <dbReference type="Pfam" id="PF14737"/>
    </source>
</evidence>
<dbReference type="GO" id="GO:0016874">
    <property type="term" value="F:ligase activity"/>
    <property type="evidence" value="ECO:0007669"/>
    <property type="project" value="UniProtKB-KW"/>
</dbReference>
<dbReference type="Pfam" id="PF14737">
    <property type="entry name" value="DUF4470"/>
    <property type="match status" value="1"/>
</dbReference>
<dbReference type="Pfam" id="PF00501">
    <property type="entry name" value="AMP-binding"/>
    <property type="match status" value="1"/>
</dbReference>
<keyword evidence="1" id="KW-0596">Phosphopantetheine</keyword>
<dbReference type="eggNOG" id="ENOG502S2D3">
    <property type="taxonomic scope" value="Eukaryota"/>
</dbReference>
<evidence type="ECO:0000313" key="6">
    <source>
        <dbReference type="EMBL" id="OOO10918.1"/>
    </source>
</evidence>
<accession>A0A1S9DPB2</accession>
<dbReference type="OrthoDB" id="5282002at2759"/>
<dbReference type="VEuPathDB" id="FungiDB:AO090012000109"/>
<dbReference type="SUPFAM" id="SSF56801">
    <property type="entry name" value="Acetyl-CoA synthetase-like"/>
    <property type="match status" value="1"/>
</dbReference>
<dbReference type="PANTHER" id="PTHR45527:SF1">
    <property type="entry name" value="FATTY ACID SYNTHASE"/>
    <property type="match status" value="1"/>
</dbReference>
<dbReference type="Gene3D" id="3.40.50.12780">
    <property type="entry name" value="N-terminal domain of ligase-like"/>
    <property type="match status" value="1"/>
</dbReference>
<dbReference type="EMBL" id="MKZY01000003">
    <property type="protein sequence ID" value="OOO10918.1"/>
    <property type="molecule type" value="Genomic_DNA"/>
</dbReference>
<evidence type="ECO:0000256" key="2">
    <source>
        <dbReference type="ARBA" id="ARBA00022553"/>
    </source>
</evidence>
<keyword evidence="6" id="KW-0436">Ligase</keyword>
<dbReference type="PANTHER" id="PTHR45527">
    <property type="entry name" value="NONRIBOSOMAL PEPTIDE SYNTHETASE"/>
    <property type="match status" value="1"/>
</dbReference>
<dbReference type="Proteomes" id="UP000190312">
    <property type="component" value="Unassembled WGS sequence"/>
</dbReference>
<dbReference type="GO" id="GO:0031177">
    <property type="term" value="F:phosphopantetheine binding"/>
    <property type="evidence" value="ECO:0007669"/>
    <property type="project" value="TreeGrafter"/>
</dbReference>
<dbReference type="GO" id="GO:0005737">
    <property type="term" value="C:cytoplasm"/>
    <property type="evidence" value="ECO:0007669"/>
    <property type="project" value="TreeGrafter"/>
</dbReference>
<dbReference type="InterPro" id="IPR042099">
    <property type="entry name" value="ANL_N_sf"/>
</dbReference>
<evidence type="ECO:0000256" key="3">
    <source>
        <dbReference type="ARBA" id="ARBA00029454"/>
    </source>
</evidence>
<comment type="caution">
    <text evidence="6">The sequence shown here is derived from an EMBL/GenBank/DDBJ whole genome shotgun (WGS) entry which is preliminary data.</text>
</comment>
<organism evidence="6 7">
    <name type="scientific">Aspergillus oryzae</name>
    <name type="common">Yellow koji mold</name>
    <dbReference type="NCBI Taxonomy" id="5062"/>
    <lineage>
        <taxon>Eukaryota</taxon>
        <taxon>Fungi</taxon>
        <taxon>Dikarya</taxon>
        <taxon>Ascomycota</taxon>
        <taxon>Pezizomycotina</taxon>
        <taxon>Eurotiomycetes</taxon>
        <taxon>Eurotiomycetidae</taxon>
        <taxon>Eurotiales</taxon>
        <taxon>Aspergillaceae</taxon>
        <taxon>Aspergillus</taxon>
        <taxon>Aspergillus subgen. Circumdati</taxon>
    </lineage>
</organism>